<evidence type="ECO:0000313" key="2">
    <source>
        <dbReference type="EMBL" id="RDX53781.1"/>
    </source>
</evidence>
<evidence type="ECO:0008006" key="4">
    <source>
        <dbReference type="Google" id="ProtNLM"/>
    </source>
</evidence>
<feature type="compositionally biased region" description="Polar residues" evidence="1">
    <location>
        <begin position="466"/>
        <end position="488"/>
    </location>
</feature>
<dbReference type="EMBL" id="KZ857386">
    <property type="protein sequence ID" value="RDX53781.1"/>
    <property type="molecule type" value="Genomic_DNA"/>
</dbReference>
<dbReference type="OrthoDB" id="434647at2759"/>
<protein>
    <recommendedName>
        <fullName evidence="4">Protein YOP1</fullName>
    </recommendedName>
</protein>
<keyword evidence="3" id="KW-1185">Reference proteome</keyword>
<feature type="compositionally biased region" description="Polar residues" evidence="1">
    <location>
        <begin position="595"/>
        <end position="605"/>
    </location>
</feature>
<proteinExistence type="predicted"/>
<name>A0A371DMM2_9APHY</name>
<sequence>MPVVVPVLRLAYVFLNVFETFKTLRLPPPSARNGGQPSARAMSARKRAMKGCMTVWVIWACFTLYERWVETFVWLFVPFYSEFKSLFILFFLLTRAKGAEPVFLHVIRPLIKPYSGILDALFDALASFGDLFVLVASIPVNYVLGFYHRWTSALDPPHADPQTWHRDDTPVGNLPAAHRAFASESSGDARPPPARDVSTGSVRQTRSTFVRSDASIPTHQIWRPPASVYADEVSLNPHSGLPTPPIELQQRLQAAASPNSQDEYEWRQYPPFPSAYPPTPLPASSRLPSAQPAIVAPRPVRPAAFSGIAEEDNEEDHTPETRQGFRRSLLLPREPRNPGSDGDLSDENNMNGVQQTHTQHRHTTRTQAHDHASNDSDTGTGNGSGTEMSVDEDARSQTYNGGESDSDMEDEYNTTLRTPSKRRTRGATLDEDEDDEDYLDDLMLTPPARIKPAFSIDSVATQSTGLSTTANHSSLGTRTNSIASTDPSSVPDAPSLAGKKRRLPLRYEEDDVKFSVDVPARKAPATGRSTSSAPSRASSRVRSGTVGVGRRRGKALQEEGDNAPAEDDVPSDASSAGVKRQRVPGGRIPRPKPQRGNSQDTIRAPTTTRVKSSVTTTTRPAVSRAPSARVAAARKERPPLPAKKSSASSTGKQAAGAAVKTK</sequence>
<feature type="region of interest" description="Disordered" evidence="1">
    <location>
        <begin position="466"/>
        <end position="662"/>
    </location>
</feature>
<feature type="compositionally biased region" description="Acidic residues" evidence="1">
    <location>
        <begin position="429"/>
        <end position="438"/>
    </location>
</feature>
<feature type="compositionally biased region" description="Low complexity" evidence="1">
    <location>
        <begin position="606"/>
        <end position="631"/>
    </location>
</feature>
<accession>A0A371DMM2</accession>
<gene>
    <name evidence="2" type="ORF">OH76DRAFT_1431702</name>
</gene>
<feature type="compositionally biased region" description="Low complexity" evidence="1">
    <location>
        <begin position="523"/>
        <end position="545"/>
    </location>
</feature>
<feature type="region of interest" description="Disordered" evidence="1">
    <location>
        <begin position="252"/>
        <end position="288"/>
    </location>
</feature>
<dbReference type="AlphaFoldDB" id="A0A371DMM2"/>
<evidence type="ECO:0000256" key="1">
    <source>
        <dbReference type="SAM" id="MobiDB-lite"/>
    </source>
</evidence>
<feature type="compositionally biased region" description="Acidic residues" evidence="1">
    <location>
        <begin position="558"/>
        <end position="570"/>
    </location>
</feature>
<organism evidence="2 3">
    <name type="scientific">Lentinus brumalis</name>
    <dbReference type="NCBI Taxonomy" id="2498619"/>
    <lineage>
        <taxon>Eukaryota</taxon>
        <taxon>Fungi</taxon>
        <taxon>Dikarya</taxon>
        <taxon>Basidiomycota</taxon>
        <taxon>Agaricomycotina</taxon>
        <taxon>Agaricomycetes</taxon>
        <taxon>Polyporales</taxon>
        <taxon>Polyporaceae</taxon>
        <taxon>Lentinus</taxon>
    </lineage>
</organism>
<reference evidence="2 3" key="1">
    <citation type="journal article" date="2018" name="Biotechnol. Biofuels">
        <title>Integrative visual omics of the white-rot fungus Polyporus brumalis exposes the biotechnological potential of its oxidative enzymes for delignifying raw plant biomass.</title>
        <authorList>
            <person name="Miyauchi S."/>
            <person name="Rancon A."/>
            <person name="Drula E."/>
            <person name="Hage H."/>
            <person name="Chaduli D."/>
            <person name="Favel A."/>
            <person name="Grisel S."/>
            <person name="Henrissat B."/>
            <person name="Herpoel-Gimbert I."/>
            <person name="Ruiz-Duenas F.J."/>
            <person name="Chevret D."/>
            <person name="Hainaut M."/>
            <person name="Lin J."/>
            <person name="Wang M."/>
            <person name="Pangilinan J."/>
            <person name="Lipzen A."/>
            <person name="Lesage-Meessen L."/>
            <person name="Navarro D."/>
            <person name="Riley R."/>
            <person name="Grigoriev I.V."/>
            <person name="Zhou S."/>
            <person name="Raouche S."/>
            <person name="Rosso M.N."/>
        </authorList>
    </citation>
    <scope>NUCLEOTIDE SEQUENCE [LARGE SCALE GENOMIC DNA]</scope>
    <source>
        <strain evidence="2 3">BRFM 1820</strain>
    </source>
</reference>
<feature type="region of interest" description="Disordered" evidence="1">
    <location>
        <begin position="182"/>
        <end position="210"/>
    </location>
</feature>
<feature type="compositionally biased region" description="Polar residues" evidence="1">
    <location>
        <begin position="198"/>
        <end position="210"/>
    </location>
</feature>
<dbReference type="InterPro" id="IPR004345">
    <property type="entry name" value="TB2_DP1_HVA22"/>
</dbReference>
<dbReference type="Pfam" id="PF03134">
    <property type="entry name" value="TB2_DP1_HVA22"/>
    <property type="match status" value="1"/>
</dbReference>
<dbReference type="Proteomes" id="UP000256964">
    <property type="component" value="Unassembled WGS sequence"/>
</dbReference>
<feature type="compositionally biased region" description="Pro residues" evidence="1">
    <location>
        <begin position="270"/>
        <end position="281"/>
    </location>
</feature>
<evidence type="ECO:0000313" key="3">
    <source>
        <dbReference type="Proteomes" id="UP000256964"/>
    </source>
</evidence>
<feature type="compositionally biased region" description="Polar residues" evidence="1">
    <location>
        <begin position="252"/>
        <end position="261"/>
    </location>
</feature>
<feature type="region of interest" description="Disordered" evidence="1">
    <location>
        <begin position="308"/>
        <end position="438"/>
    </location>
</feature>